<gene>
    <name evidence="2" type="ORF">IC229_05845</name>
</gene>
<evidence type="ECO:0000259" key="1">
    <source>
        <dbReference type="Pfam" id="PF11860"/>
    </source>
</evidence>
<evidence type="ECO:0000313" key="2">
    <source>
        <dbReference type="EMBL" id="MBD2700148.1"/>
    </source>
</evidence>
<sequence>MVPARLTSADYQQAAALLRTGVAEIKAVRDVESAGYGFLPDGRILIRFEGHRFRKETGRIYDKSHPTLSHPYMPNCPHNKGPVHDYARLKIAMALNPTAALLSTSWGLFQVMGDEFWRCGFKDVHTFVDDLKKGEKQHLLAASKFIISKKLDDELRDHEWDGFAYGYNGEHYRDNKYQLKLALRFAFHVKNP</sequence>
<name>A0A926XTP2_9BACT</name>
<dbReference type="RefSeq" id="WP_190886000.1">
    <property type="nucleotide sequence ID" value="NZ_JACWZY010000003.1"/>
</dbReference>
<evidence type="ECO:0000313" key="3">
    <source>
        <dbReference type="Proteomes" id="UP000598820"/>
    </source>
</evidence>
<dbReference type="InterPro" id="IPR024408">
    <property type="entry name" value="Muramidase"/>
</dbReference>
<accession>A0A926XTP2</accession>
<protein>
    <submittedName>
        <fullName evidence="2">N-acetylmuramidase family protein</fullName>
    </submittedName>
</protein>
<dbReference type="EMBL" id="JACWZY010000003">
    <property type="protein sequence ID" value="MBD2700148.1"/>
    <property type="molecule type" value="Genomic_DNA"/>
</dbReference>
<feature type="domain" description="N-acetylmuramidase" evidence="1">
    <location>
        <begin position="22"/>
        <end position="185"/>
    </location>
</feature>
<comment type="caution">
    <text evidence="2">The sequence shown here is derived from an EMBL/GenBank/DDBJ whole genome shotgun (WGS) entry which is preliminary data.</text>
</comment>
<reference evidence="2" key="1">
    <citation type="submission" date="2020-09" db="EMBL/GenBank/DDBJ databases">
        <authorList>
            <person name="Kim M.K."/>
        </authorList>
    </citation>
    <scope>NUCLEOTIDE SEQUENCE</scope>
    <source>
        <strain evidence="2">BT702</strain>
    </source>
</reference>
<keyword evidence="3" id="KW-1185">Reference proteome</keyword>
<dbReference type="Pfam" id="PF11860">
    <property type="entry name" value="Muramidase"/>
    <property type="match status" value="1"/>
</dbReference>
<proteinExistence type="predicted"/>
<dbReference type="Proteomes" id="UP000598820">
    <property type="component" value="Unassembled WGS sequence"/>
</dbReference>
<organism evidence="2 3">
    <name type="scientific">Spirosoma profusum</name>
    <dbReference type="NCBI Taxonomy" id="2771354"/>
    <lineage>
        <taxon>Bacteria</taxon>
        <taxon>Pseudomonadati</taxon>
        <taxon>Bacteroidota</taxon>
        <taxon>Cytophagia</taxon>
        <taxon>Cytophagales</taxon>
        <taxon>Cytophagaceae</taxon>
        <taxon>Spirosoma</taxon>
    </lineage>
</organism>
<dbReference type="AlphaFoldDB" id="A0A926XTP2"/>